<feature type="compositionally biased region" description="Low complexity" evidence="1">
    <location>
        <begin position="1"/>
        <end position="11"/>
    </location>
</feature>
<name>A0ABR4BCM6_9LECA</name>
<sequence length="433" mass="47155">MDSSSSASLTSPPRRVRESTQFKNDASSSRVPRQQVVASASRLPGSSSRSSPSPQPASARYITQFHALMERQRQVHNDERGLWNIERMELQEKIAQLENSLRRHEAISTSQASSPVEKSGSGVDSGFWSLSNPDRSRHTSTSTTGDEPWRGPKNAVQPTRTFSEDSTQSAKPDRLPSIAENPLSSRRHRGSSEHSTDRPDTHHKPSIDGAEIDRNLDGITLKASGLIPSIAPKNIMTPQSPSPRSPSPANVSPGTIELSPSTLGVPEDPYTKHAGHTPIARGTYLNNDSASSTGSANAETPTQPEQERPPLEPHHSRVRLPSERSDSYFPTAPEEIHDEDPELQGQLGLTNDDSKDRPFLDAVDSKLEQAARKKRSEPDAVAGAADQEGEGDSGNGGEEDKEFEQQEREPQLRIKRSMNFGSAFGSKNCGKGI</sequence>
<protein>
    <submittedName>
        <fullName evidence="2">Uncharacterized protein</fullName>
    </submittedName>
</protein>
<feature type="compositionally biased region" description="Polar residues" evidence="1">
    <location>
        <begin position="284"/>
        <end position="298"/>
    </location>
</feature>
<feature type="compositionally biased region" description="Basic and acidic residues" evidence="1">
    <location>
        <begin position="190"/>
        <end position="215"/>
    </location>
</feature>
<evidence type="ECO:0000313" key="2">
    <source>
        <dbReference type="EMBL" id="KAL2055603.1"/>
    </source>
</evidence>
<feature type="compositionally biased region" description="Polar residues" evidence="1">
    <location>
        <begin position="21"/>
        <end position="32"/>
    </location>
</feature>
<organism evidence="2 3">
    <name type="scientific">Lepraria finkii</name>
    <dbReference type="NCBI Taxonomy" id="1340010"/>
    <lineage>
        <taxon>Eukaryota</taxon>
        <taxon>Fungi</taxon>
        <taxon>Dikarya</taxon>
        <taxon>Ascomycota</taxon>
        <taxon>Pezizomycotina</taxon>
        <taxon>Lecanoromycetes</taxon>
        <taxon>OSLEUM clade</taxon>
        <taxon>Lecanoromycetidae</taxon>
        <taxon>Lecanorales</taxon>
        <taxon>Lecanorineae</taxon>
        <taxon>Stereocaulaceae</taxon>
        <taxon>Lepraria</taxon>
    </lineage>
</organism>
<feature type="compositionally biased region" description="Polar residues" evidence="1">
    <location>
        <begin position="156"/>
        <end position="170"/>
    </location>
</feature>
<feature type="region of interest" description="Disordered" evidence="1">
    <location>
        <begin position="101"/>
        <end position="215"/>
    </location>
</feature>
<proteinExistence type="predicted"/>
<feature type="compositionally biased region" description="Basic and acidic residues" evidence="1">
    <location>
        <begin position="403"/>
        <end position="412"/>
    </location>
</feature>
<dbReference type="Proteomes" id="UP001590951">
    <property type="component" value="Unassembled WGS sequence"/>
</dbReference>
<feature type="compositionally biased region" description="Basic and acidic residues" evidence="1">
    <location>
        <begin position="352"/>
        <end position="371"/>
    </location>
</feature>
<gene>
    <name evidence="2" type="ORF">ABVK25_003845</name>
</gene>
<keyword evidence="3" id="KW-1185">Reference proteome</keyword>
<feature type="compositionally biased region" description="Low complexity" evidence="1">
    <location>
        <begin position="38"/>
        <end position="59"/>
    </location>
</feature>
<feature type="region of interest" description="Disordered" evidence="1">
    <location>
        <begin position="1"/>
        <end position="59"/>
    </location>
</feature>
<comment type="caution">
    <text evidence="2">The sequence shown here is derived from an EMBL/GenBank/DDBJ whole genome shotgun (WGS) entry which is preliminary data.</text>
</comment>
<evidence type="ECO:0000256" key="1">
    <source>
        <dbReference type="SAM" id="MobiDB-lite"/>
    </source>
</evidence>
<evidence type="ECO:0000313" key="3">
    <source>
        <dbReference type="Proteomes" id="UP001590951"/>
    </source>
</evidence>
<dbReference type="EMBL" id="JBHFEH010000010">
    <property type="protein sequence ID" value="KAL2055603.1"/>
    <property type="molecule type" value="Genomic_DNA"/>
</dbReference>
<feature type="compositionally biased region" description="Polar residues" evidence="1">
    <location>
        <begin position="107"/>
        <end position="116"/>
    </location>
</feature>
<feature type="compositionally biased region" description="Polar residues" evidence="1">
    <location>
        <begin position="128"/>
        <end position="145"/>
    </location>
</feature>
<feature type="region of interest" description="Disordered" evidence="1">
    <location>
        <begin position="227"/>
        <end position="433"/>
    </location>
</feature>
<reference evidence="2 3" key="1">
    <citation type="submission" date="2024-09" db="EMBL/GenBank/DDBJ databases">
        <title>Rethinking Asexuality: The Enigmatic Case of Functional Sexual Genes in Lepraria (Stereocaulaceae).</title>
        <authorList>
            <person name="Doellman M."/>
            <person name="Sun Y."/>
            <person name="Barcenas-Pena A."/>
            <person name="Lumbsch H.T."/>
            <person name="Grewe F."/>
        </authorList>
    </citation>
    <scope>NUCLEOTIDE SEQUENCE [LARGE SCALE GENOMIC DNA]</scope>
    <source>
        <strain evidence="2 3">Grewe 0041</strain>
    </source>
</reference>
<feature type="compositionally biased region" description="Basic and acidic residues" evidence="1">
    <location>
        <begin position="305"/>
        <end position="326"/>
    </location>
</feature>
<accession>A0ABR4BCM6</accession>
<feature type="compositionally biased region" description="Acidic residues" evidence="1">
    <location>
        <begin position="387"/>
        <end position="402"/>
    </location>
</feature>